<gene>
    <name evidence="1" type="ORF">FRX31_016951</name>
</gene>
<name>A0A7J6WA50_THATH</name>
<sequence length="59" mass="7088">MWVAQQAHVSWDWRSNIHGRNAIKDKLTWAIQDGKTAKFWTDVWCLEHPLLTQEITNRR</sequence>
<evidence type="ECO:0000313" key="2">
    <source>
        <dbReference type="Proteomes" id="UP000554482"/>
    </source>
</evidence>
<reference evidence="1 2" key="1">
    <citation type="submission" date="2020-06" db="EMBL/GenBank/DDBJ databases">
        <title>Transcriptomic and genomic resources for Thalictrum thalictroides and T. hernandezii: Facilitating candidate gene discovery in an emerging model plant lineage.</title>
        <authorList>
            <person name="Arias T."/>
            <person name="Riano-Pachon D.M."/>
            <person name="Di Stilio V.S."/>
        </authorList>
    </citation>
    <scope>NUCLEOTIDE SEQUENCE [LARGE SCALE GENOMIC DNA]</scope>
    <source>
        <strain evidence="2">cv. WT478/WT964</strain>
        <tissue evidence="1">Leaves</tissue>
    </source>
</reference>
<dbReference type="OrthoDB" id="1436613at2759"/>
<evidence type="ECO:0000313" key="1">
    <source>
        <dbReference type="EMBL" id="KAF5193460.1"/>
    </source>
</evidence>
<protein>
    <submittedName>
        <fullName evidence="1">Uncharacterized protein</fullName>
    </submittedName>
</protein>
<keyword evidence="2" id="KW-1185">Reference proteome</keyword>
<comment type="caution">
    <text evidence="1">The sequence shown here is derived from an EMBL/GenBank/DDBJ whole genome shotgun (WGS) entry which is preliminary data.</text>
</comment>
<dbReference type="Proteomes" id="UP000554482">
    <property type="component" value="Unassembled WGS sequence"/>
</dbReference>
<accession>A0A7J6WA50</accession>
<proteinExistence type="predicted"/>
<dbReference type="AlphaFoldDB" id="A0A7J6WA50"/>
<organism evidence="1 2">
    <name type="scientific">Thalictrum thalictroides</name>
    <name type="common">Rue-anemone</name>
    <name type="synonym">Anemone thalictroides</name>
    <dbReference type="NCBI Taxonomy" id="46969"/>
    <lineage>
        <taxon>Eukaryota</taxon>
        <taxon>Viridiplantae</taxon>
        <taxon>Streptophyta</taxon>
        <taxon>Embryophyta</taxon>
        <taxon>Tracheophyta</taxon>
        <taxon>Spermatophyta</taxon>
        <taxon>Magnoliopsida</taxon>
        <taxon>Ranunculales</taxon>
        <taxon>Ranunculaceae</taxon>
        <taxon>Thalictroideae</taxon>
        <taxon>Thalictrum</taxon>
    </lineage>
</organism>
<dbReference type="EMBL" id="JABWDY010020024">
    <property type="protein sequence ID" value="KAF5193460.1"/>
    <property type="molecule type" value="Genomic_DNA"/>
</dbReference>